<dbReference type="PANTHER" id="PTHR11645:SF49">
    <property type="entry name" value="PYRROLINE-5-CARBOXYLATE REDUCTASE 1"/>
    <property type="match status" value="1"/>
</dbReference>
<evidence type="ECO:0000256" key="1">
    <source>
        <dbReference type="ARBA" id="ARBA00005525"/>
    </source>
</evidence>
<feature type="domain" description="Pyrroline-5-carboxylate reductase catalytic N-terminal" evidence="5">
    <location>
        <begin position="14"/>
        <end position="113"/>
    </location>
</feature>
<organism evidence="7 8">
    <name type="scientific">Paenibacillus campinasensis</name>
    <dbReference type="NCBI Taxonomy" id="66347"/>
    <lineage>
        <taxon>Bacteria</taxon>
        <taxon>Bacillati</taxon>
        <taxon>Bacillota</taxon>
        <taxon>Bacilli</taxon>
        <taxon>Bacillales</taxon>
        <taxon>Paenibacillaceae</taxon>
        <taxon>Paenibacillus</taxon>
    </lineage>
</organism>
<name>A0ABW9T1D5_9BACL</name>
<keyword evidence="2 4" id="KW-0521">NADP</keyword>
<dbReference type="HAMAP" id="MF_01925">
    <property type="entry name" value="P5C_reductase"/>
    <property type="match status" value="1"/>
</dbReference>
<dbReference type="InterPro" id="IPR000304">
    <property type="entry name" value="Pyrroline-COOH_reductase"/>
</dbReference>
<protein>
    <recommendedName>
        <fullName evidence="2 3">Pyrroline-5-carboxylate reductase</fullName>
        <shortName evidence="2">P5C reductase</shortName>
        <shortName evidence="2">P5CR</shortName>
        <ecNumber evidence="2 3">1.5.1.2</ecNumber>
    </recommendedName>
    <alternativeName>
        <fullName evidence="2">PCA reductase</fullName>
    </alternativeName>
</protein>
<dbReference type="Pfam" id="PF03807">
    <property type="entry name" value="F420_oxidored"/>
    <property type="match status" value="1"/>
</dbReference>
<dbReference type="RefSeq" id="WP_095398080.1">
    <property type="nucleotide sequence ID" value="NZ_WOAA01000001.1"/>
</dbReference>
<feature type="domain" description="Pyrroline-5-carboxylate reductase dimerisation" evidence="6">
    <location>
        <begin position="176"/>
        <end position="280"/>
    </location>
</feature>
<dbReference type="EC" id="1.5.1.2" evidence="2 3"/>
<accession>A0ABW9T1D5</accession>
<comment type="catalytic activity">
    <reaction evidence="2 4">
        <text>L-proline + NADP(+) = (S)-1-pyrroline-5-carboxylate + NADPH + 2 H(+)</text>
        <dbReference type="Rhea" id="RHEA:14109"/>
        <dbReference type="ChEBI" id="CHEBI:15378"/>
        <dbReference type="ChEBI" id="CHEBI:17388"/>
        <dbReference type="ChEBI" id="CHEBI:57783"/>
        <dbReference type="ChEBI" id="CHEBI:58349"/>
        <dbReference type="ChEBI" id="CHEBI:60039"/>
        <dbReference type="EC" id="1.5.1.2"/>
    </reaction>
</comment>
<dbReference type="Gene3D" id="3.40.50.720">
    <property type="entry name" value="NAD(P)-binding Rossmann-like Domain"/>
    <property type="match status" value="1"/>
</dbReference>
<evidence type="ECO:0000259" key="6">
    <source>
        <dbReference type="Pfam" id="PF14748"/>
    </source>
</evidence>
<dbReference type="SUPFAM" id="SSF48179">
    <property type="entry name" value="6-phosphogluconate dehydrogenase C-terminal domain-like"/>
    <property type="match status" value="1"/>
</dbReference>
<dbReference type="InterPro" id="IPR008927">
    <property type="entry name" value="6-PGluconate_DH-like_C_sf"/>
</dbReference>
<evidence type="ECO:0000256" key="4">
    <source>
        <dbReference type="RuleBase" id="RU003903"/>
    </source>
</evidence>
<evidence type="ECO:0000256" key="3">
    <source>
        <dbReference type="NCBIfam" id="TIGR00112"/>
    </source>
</evidence>
<comment type="subcellular location">
    <subcellularLocation>
        <location evidence="2">Cytoplasm</location>
    </subcellularLocation>
</comment>
<dbReference type="NCBIfam" id="TIGR00112">
    <property type="entry name" value="proC"/>
    <property type="match status" value="1"/>
</dbReference>
<dbReference type="EMBL" id="WOAA01000001">
    <property type="protein sequence ID" value="MUG65061.1"/>
    <property type="molecule type" value="Genomic_DNA"/>
</dbReference>
<dbReference type="Proteomes" id="UP000435177">
    <property type="component" value="Unassembled WGS sequence"/>
</dbReference>
<comment type="pathway">
    <text evidence="2 4">Amino-acid biosynthesis; L-proline biosynthesis; L-proline from L-glutamate 5-semialdehyde: step 1/1.</text>
</comment>
<comment type="function">
    <text evidence="2">Catalyzes the reduction of 1-pyrroline-5-carboxylate (PCA) to L-proline.</text>
</comment>
<reference evidence="7 8" key="1">
    <citation type="submission" date="2019-11" db="EMBL/GenBank/DDBJ databases">
        <title>Draft genome sequences of five Paenibacillus species of dairy origin.</title>
        <authorList>
            <person name="Olajide A.M."/>
            <person name="Chen S."/>
            <person name="Lapointe G."/>
        </authorList>
    </citation>
    <scope>NUCLEOTIDE SEQUENCE [LARGE SCALE GENOMIC DNA]</scope>
    <source>
        <strain evidence="7 8">3CS1</strain>
    </source>
</reference>
<dbReference type="GO" id="GO:0004735">
    <property type="term" value="F:pyrroline-5-carboxylate reductase activity"/>
    <property type="evidence" value="ECO:0007669"/>
    <property type="project" value="UniProtKB-EC"/>
</dbReference>
<comment type="caution">
    <text evidence="7">The sequence shown here is derived from an EMBL/GenBank/DDBJ whole genome shotgun (WGS) entry which is preliminary data.</text>
</comment>
<dbReference type="InterPro" id="IPR036291">
    <property type="entry name" value="NAD(P)-bd_dom_sf"/>
</dbReference>
<keyword evidence="2 4" id="KW-0641">Proline biosynthesis</keyword>
<evidence type="ECO:0000259" key="5">
    <source>
        <dbReference type="Pfam" id="PF03807"/>
    </source>
</evidence>
<keyword evidence="2 4" id="KW-0560">Oxidoreductase</keyword>
<sequence length="289" mass="30991">MCQSPQNRPLIDDTITFYGAGSMAEAIVRGLVSRAVVLPEKVFMLNRSNASRLNELSDRYGIQFATDEAEKTNILSRSSVIVLAMKPKDAAKAIKDLGPLLSPDQLIISVIAGLSIQTIQSLLGRPQPVARTMPNTSTSIGLGSTGISFSKGMAEEQRQLVLNLFEAVGSVTIIEEEKMDILTGISGSGPAYFYYMMEAMTAAGIRGGLTPEQSSELTLQTILGAARMVQQTGEDPSALRAKITSPNGSTQAALETLDKGDFFETVIAAVHRCAERSKEMGTLLKEQLS</sequence>
<dbReference type="SUPFAM" id="SSF51735">
    <property type="entry name" value="NAD(P)-binding Rossmann-fold domains"/>
    <property type="match status" value="1"/>
</dbReference>
<dbReference type="Gene3D" id="1.10.3730.10">
    <property type="entry name" value="ProC C-terminal domain-like"/>
    <property type="match status" value="1"/>
</dbReference>
<comment type="similarity">
    <text evidence="1 2 4">Belongs to the pyrroline-5-carboxylate reductase family.</text>
</comment>
<dbReference type="Pfam" id="PF14748">
    <property type="entry name" value="P5CR_dimer"/>
    <property type="match status" value="1"/>
</dbReference>
<evidence type="ECO:0000313" key="7">
    <source>
        <dbReference type="EMBL" id="MUG65061.1"/>
    </source>
</evidence>
<gene>
    <name evidence="2 7" type="primary">proC</name>
    <name evidence="7" type="ORF">GNP94_03450</name>
</gene>
<dbReference type="PANTHER" id="PTHR11645">
    <property type="entry name" value="PYRROLINE-5-CARBOXYLATE REDUCTASE"/>
    <property type="match status" value="1"/>
</dbReference>
<evidence type="ECO:0000256" key="2">
    <source>
        <dbReference type="HAMAP-Rule" id="MF_01925"/>
    </source>
</evidence>
<keyword evidence="2" id="KW-0963">Cytoplasm</keyword>
<dbReference type="PROSITE" id="PS00521">
    <property type="entry name" value="P5CR"/>
    <property type="match status" value="1"/>
</dbReference>
<dbReference type="PIRSF" id="PIRSF000193">
    <property type="entry name" value="Pyrrol-5-carb_rd"/>
    <property type="match status" value="1"/>
</dbReference>
<comment type="catalytic activity">
    <reaction evidence="2">
        <text>L-proline + NAD(+) = (S)-1-pyrroline-5-carboxylate + NADH + 2 H(+)</text>
        <dbReference type="Rhea" id="RHEA:14105"/>
        <dbReference type="ChEBI" id="CHEBI:15378"/>
        <dbReference type="ChEBI" id="CHEBI:17388"/>
        <dbReference type="ChEBI" id="CHEBI:57540"/>
        <dbReference type="ChEBI" id="CHEBI:57945"/>
        <dbReference type="ChEBI" id="CHEBI:60039"/>
        <dbReference type="EC" id="1.5.1.2"/>
    </reaction>
</comment>
<dbReference type="InterPro" id="IPR053790">
    <property type="entry name" value="P5CR-like_CS"/>
</dbReference>
<keyword evidence="2 4" id="KW-0028">Amino-acid biosynthesis</keyword>
<evidence type="ECO:0000313" key="8">
    <source>
        <dbReference type="Proteomes" id="UP000435177"/>
    </source>
</evidence>
<dbReference type="InterPro" id="IPR029036">
    <property type="entry name" value="P5CR_dimer"/>
</dbReference>
<proteinExistence type="inferred from homology"/>
<keyword evidence="8" id="KW-1185">Reference proteome</keyword>
<dbReference type="InterPro" id="IPR028939">
    <property type="entry name" value="P5C_Rdtase_cat_N"/>
</dbReference>